<dbReference type="InterPro" id="IPR046347">
    <property type="entry name" value="bZIP_sf"/>
</dbReference>
<reference evidence="8" key="1">
    <citation type="journal article" date="2004" name="Nature">
        <title>Genome duplication in the teleost fish Tetraodon nigroviridis reveals the early vertebrate proto-karyotype.</title>
        <authorList>
            <person name="Jaillon O."/>
            <person name="Aury J.-M."/>
            <person name="Brunet F."/>
            <person name="Petit J.-L."/>
            <person name="Stange-Thomann N."/>
            <person name="Mauceli E."/>
            <person name="Bouneau L."/>
            <person name="Fischer C."/>
            <person name="Ozouf-Costaz C."/>
            <person name="Bernot A."/>
            <person name="Nicaud S."/>
            <person name="Jaffe D."/>
            <person name="Fisher S."/>
            <person name="Lutfalla G."/>
            <person name="Dossat C."/>
            <person name="Segurens B."/>
            <person name="Dasilva C."/>
            <person name="Salanoubat M."/>
            <person name="Levy M."/>
            <person name="Boudet N."/>
            <person name="Castellano S."/>
            <person name="Anthouard V."/>
            <person name="Jubin C."/>
            <person name="Castelli V."/>
            <person name="Katinka M."/>
            <person name="Vacherie B."/>
            <person name="Biemont C."/>
            <person name="Skalli Z."/>
            <person name="Cattolico L."/>
            <person name="Poulain J."/>
            <person name="De Berardinis V."/>
            <person name="Cruaud C."/>
            <person name="Duprat S."/>
            <person name="Brottier P."/>
            <person name="Coutanceau J.-P."/>
            <person name="Gouzy J."/>
            <person name="Parra G."/>
            <person name="Lardier G."/>
            <person name="Chapple C."/>
            <person name="McKernan K.J."/>
            <person name="McEwan P."/>
            <person name="Bosak S."/>
            <person name="Kellis M."/>
            <person name="Volff J.-N."/>
            <person name="Guigo R."/>
            <person name="Zody M.C."/>
            <person name="Mesirov J."/>
            <person name="Lindblad-Toh K."/>
            <person name="Birren B."/>
            <person name="Nusbaum C."/>
            <person name="Kahn D."/>
            <person name="Robinson-Rechavi M."/>
            <person name="Laudet V."/>
            <person name="Schachter V."/>
            <person name="Quetier F."/>
            <person name="Saurin W."/>
            <person name="Scarpelli C."/>
            <person name="Wincker P."/>
            <person name="Lander E.S."/>
            <person name="Weissenbach J."/>
            <person name="Roest Crollius H."/>
        </authorList>
    </citation>
    <scope>NUCLEOTIDE SEQUENCE [LARGE SCALE GENOMIC DNA]</scope>
</reference>
<dbReference type="GO" id="GO:0007623">
    <property type="term" value="P:circadian rhythm"/>
    <property type="evidence" value="ECO:0007669"/>
    <property type="project" value="TreeGrafter"/>
</dbReference>
<dbReference type="InterPro" id="IPR047229">
    <property type="entry name" value="NFIL3-like"/>
</dbReference>
<evidence type="ECO:0000256" key="4">
    <source>
        <dbReference type="ARBA" id="ARBA00023163"/>
    </source>
</evidence>
<evidence type="ECO:0000256" key="1">
    <source>
        <dbReference type="ARBA" id="ARBA00006079"/>
    </source>
</evidence>
<dbReference type="GO" id="GO:0003677">
    <property type="term" value="F:DNA binding"/>
    <property type="evidence" value="ECO:0007669"/>
    <property type="project" value="UniProtKB-KW"/>
</dbReference>
<dbReference type="PANTHER" id="PTHR15284:SF6">
    <property type="entry name" value="HYPOTHETICAL LOC799271-RELATED"/>
    <property type="match status" value="1"/>
</dbReference>
<keyword evidence="3" id="KW-0238">DNA-binding</keyword>
<dbReference type="GO" id="GO:0003700">
    <property type="term" value="F:DNA-binding transcription factor activity"/>
    <property type="evidence" value="ECO:0007669"/>
    <property type="project" value="InterPro"/>
</dbReference>
<feature type="region of interest" description="Disordered" evidence="6">
    <location>
        <begin position="1"/>
        <end position="53"/>
    </location>
</feature>
<comment type="caution">
    <text evidence="8">The sequence shown here is derived from an EMBL/GenBank/DDBJ whole genome shotgun (WGS) entry which is preliminary data.</text>
</comment>
<dbReference type="PROSITE" id="PS50217">
    <property type="entry name" value="BZIP"/>
    <property type="match status" value="1"/>
</dbReference>
<dbReference type="FunFam" id="1.20.5.170:FF:000025">
    <property type="entry name" value="nuclear factor interleukin-3-regulated protein-like"/>
    <property type="match status" value="1"/>
</dbReference>
<sequence length="118" mass="13477">MTPSPSSPPPASWPGRSWGALSVRHKEAPAGSEGKAGSSCDEDNDSGSRRKREFIREEKKDECYWEKRRKNNEAAKRSREKRRVNDMVLEQRVLGLLEENARLRAELLALKLRFGLVK</sequence>
<evidence type="ECO:0000256" key="6">
    <source>
        <dbReference type="SAM" id="MobiDB-lite"/>
    </source>
</evidence>
<dbReference type="AlphaFoldDB" id="Q4SVR4"/>
<dbReference type="InterPro" id="IPR047106">
    <property type="entry name" value="NFIL3-like_bZIP"/>
</dbReference>
<dbReference type="SMART" id="SM00338">
    <property type="entry name" value="BRLZ"/>
    <property type="match status" value="1"/>
</dbReference>
<feature type="compositionally biased region" description="Pro residues" evidence="6">
    <location>
        <begin position="1"/>
        <end position="12"/>
    </location>
</feature>
<evidence type="ECO:0000256" key="3">
    <source>
        <dbReference type="ARBA" id="ARBA00023125"/>
    </source>
</evidence>
<evidence type="ECO:0000313" key="8">
    <source>
        <dbReference type="EMBL" id="CAF95268.1"/>
    </source>
</evidence>
<comment type="similarity">
    <text evidence="1">Belongs to the bZIP family. NFIL3 subfamily.</text>
</comment>
<keyword evidence="4" id="KW-0804">Transcription</keyword>
<reference evidence="8" key="2">
    <citation type="submission" date="2004-02" db="EMBL/GenBank/DDBJ databases">
        <authorList>
            <consortium name="Genoscope"/>
            <consortium name="Whitehead Institute Centre for Genome Research"/>
        </authorList>
    </citation>
    <scope>NUCLEOTIDE SEQUENCE</scope>
</reference>
<dbReference type="PROSITE" id="PS00036">
    <property type="entry name" value="BZIP_BASIC"/>
    <property type="match status" value="1"/>
</dbReference>
<keyword evidence="5" id="KW-0539">Nucleus</keyword>
<protein>
    <submittedName>
        <fullName evidence="8">(spotted green pufferfish) hypothetical protein</fullName>
    </submittedName>
</protein>
<dbReference type="Gene3D" id="1.20.5.170">
    <property type="match status" value="1"/>
</dbReference>
<keyword evidence="2" id="KW-0805">Transcription regulation</keyword>
<dbReference type="PANTHER" id="PTHR15284">
    <property type="entry name" value="NUCLEAR FACTOR INTERLEUKIN-3-REGULATED PROTEIN"/>
    <property type="match status" value="1"/>
</dbReference>
<accession>Q4SVR4</accession>
<evidence type="ECO:0000259" key="7">
    <source>
        <dbReference type="PROSITE" id="PS50217"/>
    </source>
</evidence>
<evidence type="ECO:0000256" key="5">
    <source>
        <dbReference type="ARBA" id="ARBA00023242"/>
    </source>
</evidence>
<dbReference type="OrthoDB" id="6151507at2759"/>
<feature type="non-terminal residue" evidence="8">
    <location>
        <position position="118"/>
    </location>
</feature>
<dbReference type="KEGG" id="tng:GSTEN00011856G001"/>
<dbReference type="CDD" id="cd14694">
    <property type="entry name" value="bZIP_NFIL3"/>
    <property type="match status" value="1"/>
</dbReference>
<dbReference type="Pfam" id="PF07716">
    <property type="entry name" value="bZIP_2"/>
    <property type="match status" value="1"/>
</dbReference>
<dbReference type="SUPFAM" id="SSF57959">
    <property type="entry name" value="Leucine zipper domain"/>
    <property type="match status" value="1"/>
</dbReference>
<dbReference type="GO" id="GO:0005634">
    <property type="term" value="C:nucleus"/>
    <property type="evidence" value="ECO:0007669"/>
    <property type="project" value="TreeGrafter"/>
</dbReference>
<gene>
    <name evidence="8" type="ORF">GSTENG00011856001</name>
</gene>
<name>Q4SVR4_TETNG</name>
<evidence type="ECO:0000256" key="2">
    <source>
        <dbReference type="ARBA" id="ARBA00023015"/>
    </source>
</evidence>
<feature type="domain" description="BZIP" evidence="7">
    <location>
        <begin position="61"/>
        <end position="118"/>
    </location>
</feature>
<dbReference type="EMBL" id="CAAE01013729">
    <property type="protein sequence ID" value="CAF95268.1"/>
    <property type="molecule type" value="Genomic_DNA"/>
</dbReference>
<dbReference type="InterPro" id="IPR004827">
    <property type="entry name" value="bZIP"/>
</dbReference>
<organism evidence="8">
    <name type="scientific">Tetraodon nigroviridis</name>
    <name type="common">Spotted green pufferfish</name>
    <name type="synonym">Chelonodon nigroviridis</name>
    <dbReference type="NCBI Taxonomy" id="99883"/>
    <lineage>
        <taxon>Eukaryota</taxon>
        <taxon>Metazoa</taxon>
        <taxon>Chordata</taxon>
        <taxon>Craniata</taxon>
        <taxon>Vertebrata</taxon>
        <taxon>Euteleostomi</taxon>
        <taxon>Actinopterygii</taxon>
        <taxon>Neopterygii</taxon>
        <taxon>Teleostei</taxon>
        <taxon>Neoteleostei</taxon>
        <taxon>Acanthomorphata</taxon>
        <taxon>Eupercaria</taxon>
        <taxon>Tetraodontiformes</taxon>
        <taxon>Tetradontoidea</taxon>
        <taxon>Tetraodontidae</taxon>
        <taxon>Tetraodon</taxon>
    </lineage>
</organism>
<proteinExistence type="inferred from homology"/>